<dbReference type="Proteomes" id="UP001163823">
    <property type="component" value="Chromosome 8"/>
</dbReference>
<reference evidence="3" key="1">
    <citation type="journal article" date="2023" name="Science">
        <title>Elucidation of the pathway for biosynthesis of saponin adjuvants from the soapbark tree.</title>
        <authorList>
            <person name="Reed J."/>
            <person name="Orme A."/>
            <person name="El-Demerdash A."/>
            <person name="Owen C."/>
            <person name="Martin L.B.B."/>
            <person name="Misra R.C."/>
            <person name="Kikuchi S."/>
            <person name="Rejzek M."/>
            <person name="Martin A.C."/>
            <person name="Harkess A."/>
            <person name="Leebens-Mack J."/>
            <person name="Louveau T."/>
            <person name="Stephenson M.J."/>
            <person name="Osbourn A."/>
        </authorList>
    </citation>
    <scope>NUCLEOTIDE SEQUENCE</scope>
    <source>
        <strain evidence="3">S10</strain>
    </source>
</reference>
<evidence type="ECO:0000313" key="4">
    <source>
        <dbReference type="Proteomes" id="UP001163823"/>
    </source>
</evidence>
<name>A0AAD7LKM8_QUISA</name>
<dbReference type="PANTHER" id="PTHR24559">
    <property type="entry name" value="TRANSPOSON TY3-I GAG-POL POLYPROTEIN"/>
    <property type="match status" value="1"/>
</dbReference>
<dbReference type="Gene3D" id="3.10.10.10">
    <property type="entry name" value="HIV Type 1 Reverse Transcriptase, subunit A, domain 1"/>
    <property type="match status" value="1"/>
</dbReference>
<keyword evidence="1" id="KW-0472">Membrane</keyword>
<gene>
    <name evidence="3" type="ORF">O6P43_020444</name>
</gene>
<evidence type="ECO:0000313" key="3">
    <source>
        <dbReference type="EMBL" id="KAJ7959931.1"/>
    </source>
</evidence>
<accession>A0AAD7LKM8</accession>
<feature type="transmembrane region" description="Helical" evidence="1">
    <location>
        <begin position="242"/>
        <end position="259"/>
    </location>
</feature>
<proteinExistence type="predicted"/>
<dbReference type="InterPro" id="IPR043502">
    <property type="entry name" value="DNA/RNA_pol_sf"/>
</dbReference>
<keyword evidence="1" id="KW-1133">Transmembrane helix</keyword>
<keyword evidence="4" id="KW-1185">Reference proteome</keyword>
<dbReference type="Pfam" id="PF00078">
    <property type="entry name" value="RVT_1"/>
    <property type="match status" value="1"/>
</dbReference>
<dbReference type="InterPro" id="IPR043128">
    <property type="entry name" value="Rev_trsase/Diguanyl_cyclase"/>
</dbReference>
<comment type="caution">
    <text evidence="3">The sequence shown here is derived from an EMBL/GenBank/DDBJ whole genome shotgun (WGS) entry which is preliminary data.</text>
</comment>
<feature type="domain" description="Reverse transcriptase" evidence="2">
    <location>
        <begin position="2"/>
        <end position="151"/>
    </location>
</feature>
<keyword evidence="1" id="KW-0812">Transmembrane</keyword>
<organism evidence="3 4">
    <name type="scientific">Quillaja saponaria</name>
    <name type="common">Soap bark tree</name>
    <dbReference type="NCBI Taxonomy" id="32244"/>
    <lineage>
        <taxon>Eukaryota</taxon>
        <taxon>Viridiplantae</taxon>
        <taxon>Streptophyta</taxon>
        <taxon>Embryophyta</taxon>
        <taxon>Tracheophyta</taxon>
        <taxon>Spermatophyta</taxon>
        <taxon>Magnoliopsida</taxon>
        <taxon>eudicotyledons</taxon>
        <taxon>Gunneridae</taxon>
        <taxon>Pentapetalae</taxon>
        <taxon>rosids</taxon>
        <taxon>fabids</taxon>
        <taxon>Fabales</taxon>
        <taxon>Quillajaceae</taxon>
        <taxon>Quillaja</taxon>
    </lineage>
</organism>
<evidence type="ECO:0000256" key="1">
    <source>
        <dbReference type="SAM" id="Phobius"/>
    </source>
</evidence>
<dbReference type="InterPro" id="IPR053134">
    <property type="entry name" value="RNA-dir_DNA_polymerase"/>
</dbReference>
<dbReference type="Gene3D" id="3.30.70.270">
    <property type="match status" value="2"/>
</dbReference>
<dbReference type="PANTHER" id="PTHR24559:SF430">
    <property type="entry name" value="RNA-DIRECTED DNA POLYMERASE"/>
    <property type="match status" value="1"/>
</dbReference>
<dbReference type="SUPFAM" id="SSF56672">
    <property type="entry name" value="DNA/RNA polymerases"/>
    <property type="match status" value="1"/>
</dbReference>
<sequence>MCVDFTYLNEACPKDSFPLPRIDRLVDSSSGNELLSFIDAYAGYNQTKLAEEDEEKTSFIIETGTYCFKVMLFSFKNACATYQHLVNRIFKAQMGRNVEVYVDDMLIKSPSLEEHVKDLRKTFSTINHHQLKLNPTKCTFRVSSGKFPGFIMTIRGIEANPSKITVVFGMQNPKSTKEVQRLTGQITALAQFISKLVVRCFPFFQTLKKAFLWTRECEMAFQWLKEYLASVLVLGKLIDGEVLILYLGASAVAVSSVLLRRIVFSSRNQVPTYREDSLGFGKFNSQASALLPGPQCRS</sequence>
<dbReference type="EMBL" id="JARAOO010000008">
    <property type="protein sequence ID" value="KAJ7959931.1"/>
    <property type="molecule type" value="Genomic_DNA"/>
</dbReference>
<evidence type="ECO:0000259" key="2">
    <source>
        <dbReference type="Pfam" id="PF00078"/>
    </source>
</evidence>
<protein>
    <submittedName>
        <fullName evidence="3">Retrovirus-related Pol polyprotein from transposon opus</fullName>
    </submittedName>
</protein>
<dbReference type="AlphaFoldDB" id="A0AAD7LKM8"/>
<dbReference type="InterPro" id="IPR000477">
    <property type="entry name" value="RT_dom"/>
</dbReference>
<dbReference type="KEGG" id="qsa:O6P43_020444"/>
<dbReference type="CDD" id="cd01647">
    <property type="entry name" value="RT_LTR"/>
    <property type="match status" value="1"/>
</dbReference>